<feature type="transmembrane region" description="Helical" evidence="11">
    <location>
        <begin position="226"/>
        <end position="254"/>
    </location>
</feature>
<dbReference type="InterPro" id="IPR017452">
    <property type="entry name" value="GPCR_Rhodpsn_7TM"/>
</dbReference>
<dbReference type="GO" id="GO:0042923">
    <property type="term" value="F:neuropeptide binding"/>
    <property type="evidence" value="ECO:0007669"/>
    <property type="project" value="TreeGrafter"/>
</dbReference>
<feature type="transmembrane region" description="Helical" evidence="11">
    <location>
        <begin position="390"/>
        <end position="416"/>
    </location>
</feature>
<dbReference type="STRING" id="75913.A0A0K0FF32"/>
<evidence type="ECO:0000256" key="3">
    <source>
        <dbReference type="ARBA" id="ARBA00022692"/>
    </source>
</evidence>
<dbReference type="PANTHER" id="PTHR24235:SF27">
    <property type="entry name" value="NEUROPEPTIDE RECEPTOR NPR-1"/>
    <property type="match status" value="1"/>
</dbReference>
<dbReference type="PRINTS" id="PR00237">
    <property type="entry name" value="GPCRRHODOPSN"/>
</dbReference>
<protein>
    <submittedName>
        <fullName evidence="14">Prolactin-releasing peptide receptor (inferred by orthology to a human protein)</fullName>
    </submittedName>
</protein>
<dbReference type="CDD" id="cd15203">
    <property type="entry name" value="7tmA_NPYR-like"/>
    <property type="match status" value="1"/>
</dbReference>
<dbReference type="AlphaFoldDB" id="A0A0K0FF32"/>
<dbReference type="GO" id="GO:0005886">
    <property type="term" value="C:plasma membrane"/>
    <property type="evidence" value="ECO:0007669"/>
    <property type="project" value="TreeGrafter"/>
</dbReference>
<feature type="transmembrane region" description="Helical" evidence="11">
    <location>
        <begin position="182"/>
        <end position="200"/>
    </location>
</feature>
<sequence length="462" mass="52833">MTGKINEPLNLSQYGNTSNFHTMNSSQEYTQTCEYYQSIKYNDGKYNCTVFYEKCPDLTNETPVMISFLAYYSIIFILGIIGNFIIAWLTLKNKSLQTVQNIFILNLVISDIVVCIFSVPVTPITLIFKSWYFGNLMCHLMPLAQAAATFVSTLSLSAIAIDRYILVVRPHTTPITIQGARNIAIALWLFSILISSPYGYFMDIEKYPGFCGDYCDEKWSDDVKPIFTLTVFTAQFLIPCLTMAFCYICIFAKLKARTNVKLKKLTERSLLLDQMLGRNTNPYPPTSSSEKKKNSCSGRERQISISAQNIDASSFTFFGKKNSHNSLLKDPESRQIVQLLQQQRRTTSVLTSMVLIFVFAWLPYSISTILMDFNVDIYRYEYSSHRYIELSYFVQLLTHGIAMIMNIANPILYAWLNPNFKNIFMAAIKRKKNSDNNNKSNFKIGNGDRGTIMAEKNNICHL</sequence>
<evidence type="ECO:0000256" key="10">
    <source>
        <dbReference type="SAM" id="MobiDB-lite"/>
    </source>
</evidence>
<dbReference type="GO" id="GO:0043005">
    <property type="term" value="C:neuron projection"/>
    <property type="evidence" value="ECO:0007669"/>
    <property type="project" value="TreeGrafter"/>
</dbReference>
<evidence type="ECO:0000256" key="9">
    <source>
        <dbReference type="RuleBase" id="RU000688"/>
    </source>
</evidence>
<proteinExistence type="inferred from homology"/>
<evidence type="ECO:0000259" key="12">
    <source>
        <dbReference type="PROSITE" id="PS50262"/>
    </source>
</evidence>
<evidence type="ECO:0000256" key="5">
    <source>
        <dbReference type="ARBA" id="ARBA00023040"/>
    </source>
</evidence>
<evidence type="ECO:0000256" key="7">
    <source>
        <dbReference type="ARBA" id="ARBA00023170"/>
    </source>
</evidence>
<dbReference type="Gene3D" id="1.20.1070.10">
    <property type="entry name" value="Rhodopsin 7-helix transmembrane proteins"/>
    <property type="match status" value="1"/>
</dbReference>
<keyword evidence="13" id="KW-1185">Reference proteome</keyword>
<evidence type="ECO:0000256" key="4">
    <source>
        <dbReference type="ARBA" id="ARBA00022989"/>
    </source>
</evidence>
<reference evidence="14" key="2">
    <citation type="submission" date="2015-08" db="UniProtKB">
        <authorList>
            <consortium name="WormBaseParasite"/>
        </authorList>
    </citation>
    <scope>IDENTIFICATION</scope>
</reference>
<keyword evidence="3 9" id="KW-0812">Transmembrane</keyword>
<keyword evidence="8 9" id="KW-0807">Transducer</keyword>
<keyword evidence="4 11" id="KW-1133">Transmembrane helix</keyword>
<evidence type="ECO:0000256" key="6">
    <source>
        <dbReference type="ARBA" id="ARBA00023136"/>
    </source>
</evidence>
<evidence type="ECO:0000256" key="8">
    <source>
        <dbReference type="ARBA" id="ARBA00023224"/>
    </source>
</evidence>
<reference evidence="13" key="1">
    <citation type="submission" date="2014-07" db="EMBL/GenBank/DDBJ databases">
        <authorList>
            <person name="Martin A.A"/>
            <person name="De Silva N."/>
        </authorList>
    </citation>
    <scope>NUCLEOTIDE SEQUENCE</scope>
</reference>
<organism evidence="13 14">
    <name type="scientific">Strongyloides venezuelensis</name>
    <name type="common">Threadworm</name>
    <dbReference type="NCBI Taxonomy" id="75913"/>
    <lineage>
        <taxon>Eukaryota</taxon>
        <taxon>Metazoa</taxon>
        <taxon>Ecdysozoa</taxon>
        <taxon>Nematoda</taxon>
        <taxon>Chromadorea</taxon>
        <taxon>Rhabditida</taxon>
        <taxon>Tylenchina</taxon>
        <taxon>Panagrolaimomorpha</taxon>
        <taxon>Strongyloidoidea</taxon>
        <taxon>Strongyloididae</taxon>
        <taxon>Strongyloides</taxon>
    </lineage>
</organism>
<dbReference type="GO" id="GO:0004983">
    <property type="term" value="F:neuropeptide Y receptor activity"/>
    <property type="evidence" value="ECO:0007669"/>
    <property type="project" value="InterPro"/>
</dbReference>
<accession>A0A0K0FF32</accession>
<evidence type="ECO:0000256" key="2">
    <source>
        <dbReference type="ARBA" id="ARBA00010663"/>
    </source>
</evidence>
<dbReference type="SUPFAM" id="SSF81321">
    <property type="entry name" value="Family A G protein-coupled receptor-like"/>
    <property type="match status" value="1"/>
</dbReference>
<feature type="region of interest" description="Disordered" evidence="10">
    <location>
        <begin position="276"/>
        <end position="296"/>
    </location>
</feature>
<comment type="subcellular location">
    <subcellularLocation>
        <location evidence="1">Membrane</location>
        <topology evidence="1">Multi-pass membrane protein</topology>
    </subcellularLocation>
</comment>
<feature type="transmembrane region" description="Helical" evidence="11">
    <location>
        <begin position="69"/>
        <end position="91"/>
    </location>
</feature>
<dbReference type="PROSITE" id="PS50262">
    <property type="entry name" value="G_PROTEIN_RECEP_F1_2"/>
    <property type="match status" value="1"/>
</dbReference>
<dbReference type="WBParaSite" id="SVE_0747100.1">
    <property type="protein sequence ID" value="SVE_0747100.1"/>
    <property type="gene ID" value="SVE_0747100"/>
</dbReference>
<feature type="domain" description="G-protein coupled receptors family 1 profile" evidence="12">
    <location>
        <begin position="82"/>
        <end position="413"/>
    </location>
</feature>
<feature type="transmembrane region" description="Helical" evidence="11">
    <location>
        <begin position="103"/>
        <end position="128"/>
    </location>
</feature>
<dbReference type="InterPro" id="IPR000276">
    <property type="entry name" value="GPCR_Rhodpsn"/>
</dbReference>
<keyword evidence="6 11" id="KW-0472">Membrane</keyword>
<dbReference type="PRINTS" id="PR01012">
    <property type="entry name" value="NRPEPTIDEYR"/>
</dbReference>
<feature type="transmembrane region" description="Helical" evidence="11">
    <location>
        <begin position="140"/>
        <end position="161"/>
    </location>
</feature>
<evidence type="ECO:0000313" key="13">
    <source>
        <dbReference type="Proteomes" id="UP000035680"/>
    </source>
</evidence>
<keyword evidence="5 9" id="KW-0297">G-protein coupled receptor</keyword>
<keyword evidence="7 9" id="KW-0675">Receptor</keyword>
<evidence type="ECO:0000256" key="11">
    <source>
        <dbReference type="SAM" id="Phobius"/>
    </source>
</evidence>
<dbReference type="Proteomes" id="UP000035680">
    <property type="component" value="Unassembled WGS sequence"/>
</dbReference>
<dbReference type="PROSITE" id="PS00237">
    <property type="entry name" value="G_PROTEIN_RECEP_F1_1"/>
    <property type="match status" value="1"/>
</dbReference>
<dbReference type="Pfam" id="PF00001">
    <property type="entry name" value="7tm_1"/>
    <property type="match status" value="1"/>
</dbReference>
<name>A0A0K0FF32_STRVS</name>
<evidence type="ECO:0000256" key="1">
    <source>
        <dbReference type="ARBA" id="ARBA00004141"/>
    </source>
</evidence>
<dbReference type="InterPro" id="IPR000611">
    <property type="entry name" value="NPY_rcpt"/>
</dbReference>
<dbReference type="PANTHER" id="PTHR24235">
    <property type="entry name" value="NEUROPEPTIDE Y RECEPTOR"/>
    <property type="match status" value="1"/>
</dbReference>
<feature type="transmembrane region" description="Helical" evidence="11">
    <location>
        <begin position="349"/>
        <end position="370"/>
    </location>
</feature>
<evidence type="ECO:0000313" key="14">
    <source>
        <dbReference type="WBParaSite" id="SVE_0747100.1"/>
    </source>
</evidence>
<comment type="similarity">
    <text evidence="2 9">Belongs to the G-protein coupled receptor 1 family.</text>
</comment>